<name>A0AAW0BX35_9AGAR</name>
<keyword evidence="1" id="KW-0472">Membrane</keyword>
<dbReference type="PANTHER" id="PTHR35043">
    <property type="entry name" value="TRANSCRIPTION FACTOR DOMAIN-CONTAINING PROTEIN"/>
    <property type="match status" value="1"/>
</dbReference>
<dbReference type="Proteomes" id="UP001383192">
    <property type="component" value="Unassembled WGS sequence"/>
</dbReference>
<keyword evidence="1" id="KW-1133">Transmembrane helix</keyword>
<feature type="transmembrane region" description="Helical" evidence="1">
    <location>
        <begin position="370"/>
        <end position="387"/>
    </location>
</feature>
<reference evidence="2 3" key="1">
    <citation type="submission" date="2024-01" db="EMBL/GenBank/DDBJ databases">
        <title>A draft genome for a cacao thread blight-causing isolate of Paramarasmius palmivorus.</title>
        <authorList>
            <person name="Baruah I.K."/>
            <person name="Bukari Y."/>
            <person name="Amoako-Attah I."/>
            <person name="Meinhardt L.W."/>
            <person name="Bailey B.A."/>
            <person name="Cohen S.P."/>
        </authorList>
    </citation>
    <scope>NUCLEOTIDE SEQUENCE [LARGE SCALE GENOMIC DNA]</scope>
    <source>
        <strain evidence="2 3">GH-12</strain>
    </source>
</reference>
<organism evidence="2 3">
    <name type="scientific">Paramarasmius palmivorus</name>
    <dbReference type="NCBI Taxonomy" id="297713"/>
    <lineage>
        <taxon>Eukaryota</taxon>
        <taxon>Fungi</taxon>
        <taxon>Dikarya</taxon>
        <taxon>Basidiomycota</taxon>
        <taxon>Agaricomycotina</taxon>
        <taxon>Agaricomycetes</taxon>
        <taxon>Agaricomycetidae</taxon>
        <taxon>Agaricales</taxon>
        <taxon>Marasmiineae</taxon>
        <taxon>Marasmiaceae</taxon>
        <taxon>Paramarasmius</taxon>
    </lineage>
</organism>
<feature type="transmembrane region" description="Helical" evidence="1">
    <location>
        <begin position="393"/>
        <end position="411"/>
    </location>
</feature>
<evidence type="ECO:0000313" key="2">
    <source>
        <dbReference type="EMBL" id="KAK7030844.1"/>
    </source>
</evidence>
<proteinExistence type="predicted"/>
<keyword evidence="3" id="KW-1185">Reference proteome</keyword>
<feature type="transmembrane region" description="Helical" evidence="1">
    <location>
        <begin position="145"/>
        <end position="166"/>
    </location>
</feature>
<accession>A0AAW0BX35</accession>
<sequence length="432" mass="49878">MGGLALYDGDQYVCHLWDRKHFDEYIDPTDRQFRRSLKDNGFEMRVAVGIEKQLGFDEIDLDLNNELSEKCHEGYERADAIIAKELRAKYSCLLEFLLARGYINLTEDEIKDKGHADALSKSIAIVQTSWFILQCFARAAQGLDVTAIEVVTFAFAVLNFVTYFLWWNKPLRVRHPVRVYWMPYPRNNSKREVVVKSVADMKPWEVFKILFRKLGDTIVRWFQATRSELRAAADYIAEDYKALSSEKVFFFLRYPQRFPIFAPLYPIAALCTRFRDLGAGCESDDFRYLFSSRLQHDPPQIYATVYMAAVLFAAIHCVPWFFHFPTAIEQLLWRISAFLVTVAPIVFLCLHLSGIHILRPMVDKAHRGPLGILGTVVITSVGVFWILLISSMYIFYVGARLALIILALTTLRDLPRDGYEAVDWNKFLPHIG</sequence>
<comment type="caution">
    <text evidence="2">The sequence shown here is derived from an EMBL/GenBank/DDBJ whole genome shotgun (WGS) entry which is preliminary data.</text>
</comment>
<dbReference type="AlphaFoldDB" id="A0AAW0BX35"/>
<gene>
    <name evidence="2" type="ORF">VNI00_013952</name>
</gene>
<feature type="transmembrane region" description="Helical" evidence="1">
    <location>
        <begin position="335"/>
        <end position="358"/>
    </location>
</feature>
<feature type="transmembrane region" description="Helical" evidence="1">
    <location>
        <begin position="301"/>
        <end position="323"/>
    </location>
</feature>
<evidence type="ECO:0000313" key="3">
    <source>
        <dbReference type="Proteomes" id="UP001383192"/>
    </source>
</evidence>
<keyword evidence="1" id="KW-0812">Transmembrane</keyword>
<dbReference type="PANTHER" id="PTHR35043:SF7">
    <property type="entry name" value="TRANSCRIPTION FACTOR DOMAIN-CONTAINING PROTEIN"/>
    <property type="match status" value="1"/>
</dbReference>
<dbReference type="EMBL" id="JAYKXP010000074">
    <property type="protein sequence ID" value="KAK7030844.1"/>
    <property type="molecule type" value="Genomic_DNA"/>
</dbReference>
<protein>
    <submittedName>
        <fullName evidence="2">Uncharacterized protein</fullName>
    </submittedName>
</protein>
<evidence type="ECO:0000256" key="1">
    <source>
        <dbReference type="SAM" id="Phobius"/>
    </source>
</evidence>